<dbReference type="PRINTS" id="PR00461">
    <property type="entry name" value="PLPEROXIDASE"/>
</dbReference>
<comment type="function">
    <text evidence="2">Removal of H(2)O(2), oxidation of toxic reductants, biosynthesis and degradation of lignin, suberization, auxin catabolism, response to environmental stresses such as wounding, pathogen attack and oxidative stress. These functions might be dependent on each isozyme/isoform in each plant tissue.</text>
</comment>
<evidence type="ECO:0000256" key="14">
    <source>
        <dbReference type="ARBA" id="ARBA00023157"/>
    </source>
</evidence>
<evidence type="ECO:0000256" key="19">
    <source>
        <dbReference type="PIRSR" id="PIRSR600823-2"/>
    </source>
</evidence>
<evidence type="ECO:0000256" key="5">
    <source>
        <dbReference type="ARBA" id="ARBA00012313"/>
    </source>
</evidence>
<sequence length="324" mass="34620">MASCTRFLIFAVAASLLASFARADLQYDFYNTSCPGVETLVRDALTEVFAADSTVRAGLLRLHFHDCFVRGCDASIMINSNNGTAEKNADPNLTLRGYEVIEAIKVKVEAACPLVVSCADIMAMAARDAVKFSEGPDYLVETGRRDGNVSMMADALSDLPPADGNVTVLTKVFAVKNLTMKDLVVLSGAHTLGVAHCPSFSYRVHNYTGVGDEDPSMEPEYAEGLNAKCAPDNFASVVPLDTVTTNEFDLGYFQSVYAGKGLLGSDDALRHDSLTGAYVSLMNNASSLDTFFADFAVSMINMGRVGVLTGTDGEIRATCGIYVD</sequence>
<evidence type="ECO:0000256" key="10">
    <source>
        <dbReference type="ARBA" id="ARBA00022729"/>
    </source>
</evidence>
<evidence type="ECO:0000256" key="3">
    <source>
        <dbReference type="ARBA" id="ARBA00004613"/>
    </source>
</evidence>
<evidence type="ECO:0000256" key="1">
    <source>
        <dbReference type="ARBA" id="ARBA00000189"/>
    </source>
</evidence>
<feature type="domain" description="Plant heme peroxidase family profile" evidence="24">
    <location>
        <begin position="24"/>
        <end position="323"/>
    </location>
</feature>
<feature type="disulfide bond" evidence="22">
    <location>
        <begin position="197"/>
        <end position="229"/>
    </location>
</feature>
<name>A0AAD8TFZ3_LOLMU</name>
<keyword evidence="11 20" id="KW-0106">Calcium</keyword>
<dbReference type="Gene3D" id="1.10.420.10">
    <property type="entry name" value="Peroxidase, domain 2"/>
    <property type="match status" value="1"/>
</dbReference>
<evidence type="ECO:0000256" key="18">
    <source>
        <dbReference type="PIRSR" id="PIRSR600823-1"/>
    </source>
</evidence>
<feature type="site" description="Transition state stabilizer" evidence="21">
    <location>
        <position position="61"/>
    </location>
</feature>
<evidence type="ECO:0000256" key="17">
    <source>
        <dbReference type="ARBA" id="ARBA00023324"/>
    </source>
</evidence>
<reference evidence="25" key="1">
    <citation type="submission" date="2023-07" db="EMBL/GenBank/DDBJ databases">
        <title>A chromosome-level genome assembly of Lolium multiflorum.</title>
        <authorList>
            <person name="Chen Y."/>
            <person name="Copetti D."/>
            <person name="Kolliker R."/>
            <person name="Studer B."/>
        </authorList>
    </citation>
    <scope>NUCLEOTIDE SEQUENCE</scope>
    <source>
        <strain evidence="25">02402/16</strain>
        <tissue evidence="25">Leaf</tissue>
    </source>
</reference>
<evidence type="ECO:0000256" key="6">
    <source>
        <dbReference type="ARBA" id="ARBA00022525"/>
    </source>
</evidence>
<dbReference type="GO" id="GO:0006979">
    <property type="term" value="P:response to oxidative stress"/>
    <property type="evidence" value="ECO:0007669"/>
    <property type="project" value="UniProtKB-UniRule"/>
</dbReference>
<dbReference type="Proteomes" id="UP001231189">
    <property type="component" value="Unassembled WGS sequence"/>
</dbReference>
<dbReference type="PRINTS" id="PR00458">
    <property type="entry name" value="PEROXIDASE"/>
</dbReference>
<feature type="binding site" evidence="20">
    <location>
        <position position="66"/>
    </location>
    <ligand>
        <name>Ca(2+)</name>
        <dbReference type="ChEBI" id="CHEBI:29108"/>
        <label>1</label>
    </ligand>
</feature>
<evidence type="ECO:0000256" key="20">
    <source>
        <dbReference type="PIRSR" id="PIRSR600823-3"/>
    </source>
</evidence>
<feature type="binding site" evidence="20">
    <location>
        <position position="75"/>
    </location>
    <ligand>
        <name>Ca(2+)</name>
        <dbReference type="ChEBI" id="CHEBI:29108"/>
        <label>1</label>
    </ligand>
</feature>
<evidence type="ECO:0000256" key="23">
    <source>
        <dbReference type="RuleBase" id="RU362060"/>
    </source>
</evidence>
<dbReference type="PANTHER" id="PTHR31517:SF84">
    <property type="entry name" value="PEROXIDASE"/>
    <property type="match status" value="1"/>
</dbReference>
<keyword evidence="10 23" id="KW-0732">Signal</keyword>
<dbReference type="GO" id="GO:0005576">
    <property type="term" value="C:extracellular region"/>
    <property type="evidence" value="ECO:0007669"/>
    <property type="project" value="UniProtKB-SubCell"/>
</dbReference>
<keyword evidence="17 23" id="KW-0376">Hydrogen peroxide</keyword>
<keyword evidence="15" id="KW-0325">Glycoprotein</keyword>
<dbReference type="Gene3D" id="1.10.520.10">
    <property type="match status" value="1"/>
</dbReference>
<dbReference type="PROSITE" id="PS50873">
    <property type="entry name" value="PEROXIDASE_4"/>
    <property type="match status" value="1"/>
</dbReference>
<comment type="cofactor">
    <cofactor evidence="20 23">
        <name>Ca(2+)</name>
        <dbReference type="ChEBI" id="CHEBI:29108"/>
    </cofactor>
    <text evidence="20 23">Binds 2 calcium ions per subunit.</text>
</comment>
<keyword evidence="8 23" id="KW-0349">Heme</keyword>
<dbReference type="InterPro" id="IPR000823">
    <property type="entry name" value="Peroxidase_pln"/>
</dbReference>
<dbReference type="GO" id="GO:0020037">
    <property type="term" value="F:heme binding"/>
    <property type="evidence" value="ECO:0007669"/>
    <property type="project" value="UniProtKB-UniRule"/>
</dbReference>
<feature type="binding site" description="axial binding residue" evidence="20">
    <location>
        <position position="190"/>
    </location>
    <ligand>
        <name>heme b</name>
        <dbReference type="ChEBI" id="CHEBI:60344"/>
    </ligand>
    <ligandPart>
        <name>Fe</name>
        <dbReference type="ChEBI" id="CHEBI:18248"/>
    </ligandPart>
</feature>
<evidence type="ECO:0000256" key="21">
    <source>
        <dbReference type="PIRSR" id="PIRSR600823-4"/>
    </source>
</evidence>
<dbReference type="GO" id="GO:0046872">
    <property type="term" value="F:metal ion binding"/>
    <property type="evidence" value="ECO:0007669"/>
    <property type="project" value="UniProtKB-UniRule"/>
</dbReference>
<comment type="caution">
    <text evidence="25">The sequence shown here is derived from an EMBL/GenBank/DDBJ whole genome shotgun (WGS) entry which is preliminary data.</text>
</comment>
<dbReference type="Pfam" id="PF00141">
    <property type="entry name" value="peroxidase"/>
    <property type="match status" value="1"/>
</dbReference>
<dbReference type="EMBL" id="JAUUTY010000002">
    <property type="protein sequence ID" value="KAK1682220.1"/>
    <property type="molecule type" value="Genomic_DNA"/>
</dbReference>
<evidence type="ECO:0000256" key="7">
    <source>
        <dbReference type="ARBA" id="ARBA00022559"/>
    </source>
</evidence>
<dbReference type="CDD" id="cd00693">
    <property type="entry name" value="secretory_peroxidase"/>
    <property type="match status" value="1"/>
</dbReference>
<feature type="binding site" evidence="20">
    <location>
        <position position="73"/>
    </location>
    <ligand>
        <name>Ca(2+)</name>
        <dbReference type="ChEBI" id="CHEBI:29108"/>
        <label>1</label>
    </ligand>
</feature>
<proteinExistence type="inferred from homology"/>
<evidence type="ECO:0000256" key="4">
    <source>
        <dbReference type="ARBA" id="ARBA00006873"/>
    </source>
</evidence>
<keyword evidence="12 23" id="KW-0560">Oxidoreductase</keyword>
<comment type="similarity">
    <text evidence="4">Belongs to the peroxidase family. Ascorbate peroxidase subfamily.</text>
</comment>
<keyword evidence="13 20" id="KW-0408">Iron</keyword>
<dbReference type="InterPro" id="IPR010255">
    <property type="entry name" value="Haem_peroxidase_sf"/>
</dbReference>
<keyword evidence="9 20" id="KW-0479">Metal-binding</keyword>
<comment type="cofactor">
    <cofactor evidence="20 23">
        <name>heme b</name>
        <dbReference type="ChEBI" id="CHEBI:60344"/>
    </cofactor>
    <text evidence="20 23">Binds 1 heme b (iron(II)-protoporphyrin IX) group per subunit.</text>
</comment>
<dbReference type="InterPro" id="IPR019793">
    <property type="entry name" value="Peroxidases_heam-ligand_BS"/>
</dbReference>
<feature type="binding site" evidence="20">
    <location>
        <position position="69"/>
    </location>
    <ligand>
        <name>Ca(2+)</name>
        <dbReference type="ChEBI" id="CHEBI:29108"/>
        <label>1</label>
    </ligand>
</feature>
<comment type="catalytic activity">
    <reaction evidence="1 23">
        <text>2 a phenolic donor + H2O2 = 2 a phenolic radical donor + 2 H2O</text>
        <dbReference type="Rhea" id="RHEA:56136"/>
        <dbReference type="ChEBI" id="CHEBI:15377"/>
        <dbReference type="ChEBI" id="CHEBI:16240"/>
        <dbReference type="ChEBI" id="CHEBI:139520"/>
        <dbReference type="ChEBI" id="CHEBI:139521"/>
        <dbReference type="EC" id="1.11.1.7"/>
    </reaction>
</comment>
<dbReference type="InterPro" id="IPR033905">
    <property type="entry name" value="Secretory_peroxidase"/>
</dbReference>
<feature type="disulfide bond" evidence="22">
    <location>
        <begin position="67"/>
        <end position="72"/>
    </location>
</feature>
<accession>A0AAD8TFZ3</accession>
<keyword evidence="14 22" id="KW-1015">Disulfide bond</keyword>
<comment type="similarity">
    <text evidence="23">Belongs to the peroxidase family. Classical plant (class III) peroxidase subfamily.</text>
</comment>
<evidence type="ECO:0000256" key="12">
    <source>
        <dbReference type="ARBA" id="ARBA00023002"/>
    </source>
</evidence>
<protein>
    <recommendedName>
        <fullName evidence="5 23">Peroxidase</fullName>
        <ecNumber evidence="5 23">1.11.1.7</ecNumber>
    </recommendedName>
</protein>
<evidence type="ECO:0000259" key="24">
    <source>
        <dbReference type="PROSITE" id="PS50873"/>
    </source>
</evidence>
<evidence type="ECO:0000256" key="2">
    <source>
        <dbReference type="ARBA" id="ARBA00002322"/>
    </source>
</evidence>
<dbReference type="GO" id="GO:0140825">
    <property type="term" value="F:lactoperoxidase activity"/>
    <property type="evidence" value="ECO:0007669"/>
    <property type="project" value="UniProtKB-EC"/>
</dbReference>
<keyword evidence="26" id="KW-1185">Reference proteome</keyword>
<feature type="disulfide bond" evidence="22">
    <location>
        <begin position="34"/>
        <end position="112"/>
    </location>
</feature>
<dbReference type="AlphaFoldDB" id="A0AAD8TFZ3"/>
<dbReference type="FunFam" id="1.10.420.10:FF:000010">
    <property type="entry name" value="Peroxidase"/>
    <property type="match status" value="1"/>
</dbReference>
<feature type="binding site" evidence="20">
    <location>
        <position position="244"/>
    </location>
    <ligand>
        <name>Ca(2+)</name>
        <dbReference type="ChEBI" id="CHEBI:29108"/>
        <label>2</label>
    </ligand>
</feature>
<dbReference type="PANTHER" id="PTHR31517">
    <property type="match status" value="1"/>
</dbReference>
<evidence type="ECO:0000256" key="22">
    <source>
        <dbReference type="PIRSR" id="PIRSR600823-5"/>
    </source>
</evidence>
<feature type="binding site" evidence="20">
    <location>
        <position position="249"/>
    </location>
    <ligand>
        <name>Ca(2+)</name>
        <dbReference type="ChEBI" id="CHEBI:29108"/>
        <label>2</label>
    </ligand>
</feature>
<dbReference type="PROSITE" id="PS00435">
    <property type="entry name" value="PEROXIDASE_1"/>
    <property type="match status" value="1"/>
</dbReference>
<dbReference type="SUPFAM" id="SSF48113">
    <property type="entry name" value="Heme-dependent peroxidases"/>
    <property type="match status" value="1"/>
</dbReference>
<keyword evidence="7 23" id="KW-0575">Peroxidase</keyword>
<gene>
    <name evidence="25" type="ORF">QYE76_043068</name>
</gene>
<feature type="signal peptide" evidence="23">
    <location>
        <begin position="1"/>
        <end position="23"/>
    </location>
</feature>
<feature type="binding site" evidence="20">
    <location>
        <position position="241"/>
    </location>
    <ligand>
        <name>Ca(2+)</name>
        <dbReference type="ChEBI" id="CHEBI:29108"/>
        <label>2</label>
    </ligand>
</feature>
<feature type="binding site" evidence="19">
    <location>
        <position position="160"/>
    </location>
    <ligand>
        <name>substrate</name>
    </ligand>
</feature>
<feature type="binding site" evidence="20">
    <location>
        <position position="71"/>
    </location>
    <ligand>
        <name>Ca(2+)</name>
        <dbReference type="ChEBI" id="CHEBI:29108"/>
        <label>1</label>
    </ligand>
</feature>
<evidence type="ECO:0000256" key="13">
    <source>
        <dbReference type="ARBA" id="ARBA00023004"/>
    </source>
</evidence>
<keyword evidence="6 23" id="KW-0964">Secreted</keyword>
<dbReference type="InterPro" id="IPR002016">
    <property type="entry name" value="Haem_peroxidase"/>
</dbReference>
<feature type="binding site" evidence="20">
    <location>
        <position position="86"/>
    </location>
    <ligand>
        <name>Ca(2+)</name>
        <dbReference type="ChEBI" id="CHEBI:29108"/>
        <label>1</label>
    </ligand>
</feature>
<evidence type="ECO:0000313" key="26">
    <source>
        <dbReference type="Proteomes" id="UP001231189"/>
    </source>
</evidence>
<comment type="subcellular location">
    <subcellularLocation>
        <location evidence="3 23">Secreted</location>
    </subcellularLocation>
</comment>
<feature type="active site" description="Proton acceptor" evidence="18">
    <location>
        <position position="65"/>
    </location>
</feature>
<dbReference type="FunFam" id="1.10.520.10:FF:000006">
    <property type="entry name" value="Peroxidase"/>
    <property type="match status" value="1"/>
</dbReference>
<dbReference type="EC" id="1.11.1.7" evidence="5 23"/>
<keyword evidence="16" id="KW-0873">Pyrrolidone carboxylic acid</keyword>
<evidence type="ECO:0000313" key="25">
    <source>
        <dbReference type="EMBL" id="KAK1682220.1"/>
    </source>
</evidence>
<evidence type="ECO:0000256" key="9">
    <source>
        <dbReference type="ARBA" id="ARBA00022723"/>
    </source>
</evidence>
<evidence type="ECO:0000256" key="16">
    <source>
        <dbReference type="ARBA" id="ARBA00023283"/>
    </source>
</evidence>
<feature type="chain" id="PRO_5041777310" description="Peroxidase" evidence="23">
    <location>
        <begin position="24"/>
        <end position="324"/>
    </location>
</feature>
<feature type="binding site" evidence="20">
    <location>
        <position position="191"/>
    </location>
    <ligand>
        <name>Ca(2+)</name>
        <dbReference type="ChEBI" id="CHEBI:29108"/>
        <label>2</label>
    </ligand>
</feature>
<dbReference type="GO" id="GO:0042744">
    <property type="term" value="P:hydrogen peroxide catabolic process"/>
    <property type="evidence" value="ECO:0007669"/>
    <property type="project" value="UniProtKB-KW"/>
</dbReference>
<evidence type="ECO:0000256" key="8">
    <source>
        <dbReference type="ARBA" id="ARBA00022617"/>
    </source>
</evidence>
<evidence type="ECO:0000256" key="11">
    <source>
        <dbReference type="ARBA" id="ARBA00022837"/>
    </source>
</evidence>
<feature type="disulfide bond" evidence="22">
    <location>
        <begin position="118"/>
        <end position="319"/>
    </location>
</feature>
<evidence type="ECO:0000256" key="15">
    <source>
        <dbReference type="ARBA" id="ARBA00023180"/>
    </source>
</evidence>
<organism evidence="25 26">
    <name type="scientific">Lolium multiflorum</name>
    <name type="common">Italian ryegrass</name>
    <name type="synonym">Lolium perenne subsp. multiflorum</name>
    <dbReference type="NCBI Taxonomy" id="4521"/>
    <lineage>
        <taxon>Eukaryota</taxon>
        <taxon>Viridiplantae</taxon>
        <taxon>Streptophyta</taxon>
        <taxon>Embryophyta</taxon>
        <taxon>Tracheophyta</taxon>
        <taxon>Spermatophyta</taxon>
        <taxon>Magnoliopsida</taxon>
        <taxon>Liliopsida</taxon>
        <taxon>Poales</taxon>
        <taxon>Poaceae</taxon>
        <taxon>BOP clade</taxon>
        <taxon>Pooideae</taxon>
        <taxon>Poodae</taxon>
        <taxon>Poeae</taxon>
        <taxon>Poeae Chloroplast Group 2 (Poeae type)</taxon>
        <taxon>Loliodinae</taxon>
        <taxon>Loliinae</taxon>
        <taxon>Lolium</taxon>
    </lineage>
</organism>